<feature type="non-terminal residue" evidence="1">
    <location>
        <position position="153"/>
    </location>
</feature>
<dbReference type="OrthoDB" id="1744372at2759"/>
<dbReference type="PANTHER" id="PTHR48475:SF1">
    <property type="entry name" value="RNASE H TYPE-1 DOMAIN-CONTAINING PROTEIN"/>
    <property type="match status" value="1"/>
</dbReference>
<gene>
    <name evidence="1" type="ORF">SHERM_13077</name>
</gene>
<dbReference type="AlphaFoldDB" id="A0A9N7R2R3"/>
<keyword evidence="2" id="KW-1185">Reference proteome</keyword>
<dbReference type="Proteomes" id="UP001153555">
    <property type="component" value="Unassembled WGS sequence"/>
</dbReference>
<dbReference type="PANTHER" id="PTHR48475">
    <property type="entry name" value="RIBONUCLEASE H"/>
    <property type="match status" value="1"/>
</dbReference>
<dbReference type="EMBL" id="CACSLK010010322">
    <property type="protein sequence ID" value="CAA0812399.1"/>
    <property type="molecule type" value="Genomic_DNA"/>
</dbReference>
<evidence type="ECO:0000313" key="1">
    <source>
        <dbReference type="EMBL" id="CAA0812399.1"/>
    </source>
</evidence>
<comment type="caution">
    <text evidence="1">The sequence shown here is derived from an EMBL/GenBank/DDBJ whole genome shotgun (WGS) entry which is preliminary data.</text>
</comment>
<protein>
    <submittedName>
        <fullName evidence="1">Uncharacterized protein</fullName>
    </submittedName>
</protein>
<evidence type="ECO:0000313" key="2">
    <source>
        <dbReference type="Proteomes" id="UP001153555"/>
    </source>
</evidence>
<sequence>SIGSMGGRTYFGAMGVQNNSPIDHWETPFSMVYGMEALLPIEVEVQSQRSSMYDREQNEQLMMAALDTIEELRGKAAIRVEAYKQRMRAAHDKKVKTRRFHVGDLVWKRVDVLKHVGKLEPNWEGPYLVEKVHAGGAYSLKDAEGRSLARSWN</sequence>
<accession>A0A9N7R2R3</accession>
<organism evidence="1 2">
    <name type="scientific">Striga hermonthica</name>
    <name type="common">Purple witchweed</name>
    <name type="synonym">Buchnera hermonthica</name>
    <dbReference type="NCBI Taxonomy" id="68872"/>
    <lineage>
        <taxon>Eukaryota</taxon>
        <taxon>Viridiplantae</taxon>
        <taxon>Streptophyta</taxon>
        <taxon>Embryophyta</taxon>
        <taxon>Tracheophyta</taxon>
        <taxon>Spermatophyta</taxon>
        <taxon>Magnoliopsida</taxon>
        <taxon>eudicotyledons</taxon>
        <taxon>Gunneridae</taxon>
        <taxon>Pentapetalae</taxon>
        <taxon>asterids</taxon>
        <taxon>lamiids</taxon>
        <taxon>Lamiales</taxon>
        <taxon>Orobanchaceae</taxon>
        <taxon>Buchnereae</taxon>
        <taxon>Striga</taxon>
    </lineage>
</organism>
<proteinExistence type="predicted"/>
<reference evidence="1" key="1">
    <citation type="submission" date="2019-12" db="EMBL/GenBank/DDBJ databases">
        <authorList>
            <person name="Scholes J."/>
        </authorList>
    </citation>
    <scope>NUCLEOTIDE SEQUENCE</scope>
</reference>
<name>A0A9N7R2R3_STRHE</name>
<feature type="non-terminal residue" evidence="1">
    <location>
        <position position="1"/>
    </location>
</feature>